<dbReference type="SUPFAM" id="SSF48452">
    <property type="entry name" value="TPR-like"/>
    <property type="match status" value="1"/>
</dbReference>
<sequence>MRKFKTLKFALRGLFCTTVFLILSCSKWIDVNAPEQLTLDESLKSKQGFVKILTGIYATMGDASLYGRELEFGMLDVLAGYWEVPNNHIYHSDYNFSYDNDQTKKRIFQIWSDLYMLIRQCNTLLEHVDSIKSDPDYELLKGEILALRAFFHFELFRLFGPVMSQQGVDKKTLPYYTDTKIQKTEPVLNSTYLSLVEQDLLQAIALMKDDPILTSAVLEEELEQSGPYNFITDRRKQHLNIYAAQALLCRKYSWQGNHVKAAEVASALLVSLKDEKTARFLNIWDQYGNPPDKDIRFNMESLWGLQIRRMNEMTSGYLYDVSNPRMKLKTAYETLLRGLFAGGSGNTNDIRYLWWTPYETFYKLFDLSLADSNVAPDQYQIAQLISLPELYFILCEAFLQTDPKLALDYLNLVRQSRTIDPIDWSINMPTSVLQELLLDEIRREYIGEGVLFLHYKKWFHPIYRAQGTMSPSIEKFVWPIPAEENL</sequence>
<accession>A0A5Q0QCK7</accession>
<gene>
    <name evidence="2" type="ORF">GFH32_16940</name>
</gene>
<dbReference type="PROSITE" id="PS51257">
    <property type="entry name" value="PROKAR_LIPOPROTEIN"/>
    <property type="match status" value="1"/>
</dbReference>
<name>A0A5Q0QCK7_9SPHI</name>
<feature type="domain" description="SusD-like N-terminal" evidence="1">
    <location>
        <begin position="27"/>
        <end position="211"/>
    </location>
</feature>
<dbReference type="Pfam" id="PF14322">
    <property type="entry name" value="SusD-like_3"/>
    <property type="match status" value="1"/>
</dbReference>
<dbReference type="RefSeq" id="WP_153512734.1">
    <property type="nucleotide sequence ID" value="NZ_CP045652.1"/>
</dbReference>
<dbReference type="Gene3D" id="1.25.40.390">
    <property type="match status" value="1"/>
</dbReference>
<keyword evidence="3" id="KW-1185">Reference proteome</keyword>
<dbReference type="InterPro" id="IPR011990">
    <property type="entry name" value="TPR-like_helical_dom_sf"/>
</dbReference>
<dbReference type="EMBL" id="CP045652">
    <property type="protein sequence ID" value="QGA27907.1"/>
    <property type="molecule type" value="Genomic_DNA"/>
</dbReference>
<dbReference type="InterPro" id="IPR033985">
    <property type="entry name" value="SusD-like_N"/>
</dbReference>
<organism evidence="2 3">
    <name type="scientific">Sphingobacterium zhuxiongii</name>
    <dbReference type="NCBI Taxonomy" id="2662364"/>
    <lineage>
        <taxon>Bacteria</taxon>
        <taxon>Pseudomonadati</taxon>
        <taxon>Bacteroidota</taxon>
        <taxon>Sphingobacteriia</taxon>
        <taxon>Sphingobacteriales</taxon>
        <taxon>Sphingobacteriaceae</taxon>
        <taxon>Sphingobacterium</taxon>
    </lineage>
</organism>
<evidence type="ECO:0000313" key="3">
    <source>
        <dbReference type="Proteomes" id="UP000326921"/>
    </source>
</evidence>
<dbReference type="AlphaFoldDB" id="A0A5Q0QCK7"/>
<dbReference type="KEGG" id="sphe:GFH32_16940"/>
<reference evidence="2 3" key="1">
    <citation type="submission" date="2019-10" db="EMBL/GenBank/DDBJ databases">
        <authorList>
            <person name="Dong K."/>
        </authorList>
    </citation>
    <scope>NUCLEOTIDE SEQUENCE [LARGE SCALE GENOMIC DNA]</scope>
    <source>
        <strain evidence="3">dk4302</strain>
    </source>
</reference>
<evidence type="ECO:0000313" key="2">
    <source>
        <dbReference type="EMBL" id="QGA27907.1"/>
    </source>
</evidence>
<dbReference type="Proteomes" id="UP000326921">
    <property type="component" value="Chromosome"/>
</dbReference>
<evidence type="ECO:0000259" key="1">
    <source>
        <dbReference type="Pfam" id="PF14322"/>
    </source>
</evidence>
<proteinExistence type="predicted"/>
<protein>
    <recommendedName>
        <fullName evidence="1">SusD-like N-terminal domain-containing protein</fullName>
    </recommendedName>
</protein>